<dbReference type="Proteomes" id="UP001054945">
    <property type="component" value="Unassembled WGS sequence"/>
</dbReference>
<dbReference type="EMBL" id="BPLR01002989">
    <property type="protein sequence ID" value="GIX79966.1"/>
    <property type="molecule type" value="Genomic_DNA"/>
</dbReference>
<sequence>MRYGVPSHIKALHIIPSILYHFGNPPAAIIEQKISSEPIRLAYFRTISMLFLLLLEGARSTYLSSSEHVWDMIYLRI</sequence>
<evidence type="ECO:0000313" key="1">
    <source>
        <dbReference type="EMBL" id="GIX79966.1"/>
    </source>
</evidence>
<evidence type="ECO:0000313" key="2">
    <source>
        <dbReference type="Proteomes" id="UP001054945"/>
    </source>
</evidence>
<accession>A0AAV4N664</accession>
<protein>
    <submittedName>
        <fullName evidence="1">Uncharacterized protein</fullName>
    </submittedName>
</protein>
<comment type="caution">
    <text evidence="1">The sequence shown here is derived from an EMBL/GenBank/DDBJ whole genome shotgun (WGS) entry which is preliminary data.</text>
</comment>
<proteinExistence type="predicted"/>
<keyword evidence="2" id="KW-1185">Reference proteome</keyword>
<dbReference type="AlphaFoldDB" id="A0AAV4N664"/>
<name>A0AAV4N664_CAEEX</name>
<gene>
    <name evidence="1" type="ORF">CEXT_78851</name>
</gene>
<reference evidence="1 2" key="1">
    <citation type="submission" date="2021-06" db="EMBL/GenBank/DDBJ databases">
        <title>Caerostris extrusa draft genome.</title>
        <authorList>
            <person name="Kono N."/>
            <person name="Arakawa K."/>
        </authorList>
    </citation>
    <scope>NUCLEOTIDE SEQUENCE [LARGE SCALE GENOMIC DNA]</scope>
</reference>
<organism evidence="1 2">
    <name type="scientific">Caerostris extrusa</name>
    <name type="common">Bark spider</name>
    <name type="synonym">Caerostris bankana</name>
    <dbReference type="NCBI Taxonomy" id="172846"/>
    <lineage>
        <taxon>Eukaryota</taxon>
        <taxon>Metazoa</taxon>
        <taxon>Ecdysozoa</taxon>
        <taxon>Arthropoda</taxon>
        <taxon>Chelicerata</taxon>
        <taxon>Arachnida</taxon>
        <taxon>Araneae</taxon>
        <taxon>Araneomorphae</taxon>
        <taxon>Entelegynae</taxon>
        <taxon>Araneoidea</taxon>
        <taxon>Araneidae</taxon>
        <taxon>Caerostris</taxon>
    </lineage>
</organism>